<name>A0ABX8EKW2_9ACTN</name>
<evidence type="ECO:0000313" key="2">
    <source>
        <dbReference type="Proteomes" id="UP000679307"/>
    </source>
</evidence>
<protein>
    <recommendedName>
        <fullName evidence="3">Small CPxCG-related zinc finger protein</fullName>
    </recommendedName>
</protein>
<sequence length="48" mass="5209">MNQCIDCQQDLRGSVLTAAWEDGNNESAYVTCRHCGAENIRSGFGGDD</sequence>
<evidence type="ECO:0000313" key="1">
    <source>
        <dbReference type="EMBL" id="QVT79703.1"/>
    </source>
</evidence>
<evidence type="ECO:0008006" key="3">
    <source>
        <dbReference type="Google" id="ProtNLM"/>
    </source>
</evidence>
<accession>A0ABX8EKW2</accession>
<gene>
    <name evidence="1" type="ORF">ENKNEFLB_02093</name>
</gene>
<organism evidence="1 2">
    <name type="scientific">Nocardioides aquaticus</name>
    <dbReference type="NCBI Taxonomy" id="160826"/>
    <lineage>
        <taxon>Bacteria</taxon>
        <taxon>Bacillati</taxon>
        <taxon>Actinomycetota</taxon>
        <taxon>Actinomycetes</taxon>
        <taxon>Propionibacteriales</taxon>
        <taxon>Nocardioidaceae</taxon>
        <taxon>Nocardioides</taxon>
    </lineage>
</organism>
<dbReference type="EMBL" id="CP075371">
    <property type="protein sequence ID" value="QVT79703.1"/>
    <property type="molecule type" value="Genomic_DNA"/>
</dbReference>
<keyword evidence="2" id="KW-1185">Reference proteome</keyword>
<dbReference type="RefSeq" id="WP_214059112.1">
    <property type="nucleotide sequence ID" value="NZ_CP075371.1"/>
</dbReference>
<reference evidence="1 2" key="1">
    <citation type="submission" date="2021-05" db="EMBL/GenBank/DDBJ databases">
        <title>Complete genome of Nocardioides aquaticus KCTC 9944T isolated from meromictic and hypersaline Ekho Lake, Antarctica.</title>
        <authorList>
            <person name="Hwang K."/>
            <person name="Kim K.M."/>
            <person name="Choe H."/>
        </authorList>
    </citation>
    <scope>NUCLEOTIDE SEQUENCE [LARGE SCALE GENOMIC DNA]</scope>
    <source>
        <strain evidence="1 2">KCTC 9944</strain>
    </source>
</reference>
<proteinExistence type="predicted"/>
<dbReference type="Proteomes" id="UP000679307">
    <property type="component" value="Chromosome"/>
</dbReference>